<dbReference type="NCBIfam" id="TIGR01640">
    <property type="entry name" value="F_box_assoc_1"/>
    <property type="match status" value="1"/>
</dbReference>
<sequence length="371" mass="43133">MDTPANKKLRLHDLCKQTLFLPDELIAEILSHLTVKNILIFKCLSKSWNTFISDPTFVQMHLKKSSQNSHLTAFFRDRFDRVNVKPVPVHLLLKDPSITVDSNDLYRLSSHCMVVGSCNGLICLLFHSEITSPTVTYLKSWFRFWNPATRIRSEISGLLRNIIPHDEIGIHTFLCRFKFTFGYESLSKTYKVVAFRVKKNEGEVKVFSLGSNCWRNIQSFPVFPLNLLPRRRGRGPCCLNDGVHFRGTINWLAMYNQPIIHVEQFVIVSLDLSTESYKQMQQPPGFNEEYGVQESWTQLLKISYQNLHIRNINDTFELVCLYVNGDVVIFAKENSNQIFIYNLKDKTVQRSVNRIRWYRSMDYAESLASVC</sequence>
<dbReference type="InterPro" id="IPR017451">
    <property type="entry name" value="F-box-assoc_interact_dom"/>
</dbReference>
<proteinExistence type="predicted"/>
<dbReference type="EMBL" id="CM001223">
    <property type="protein sequence ID" value="KEH23069.1"/>
    <property type="molecule type" value="Genomic_DNA"/>
</dbReference>
<dbReference type="SUPFAM" id="SSF81383">
    <property type="entry name" value="F-box domain"/>
    <property type="match status" value="1"/>
</dbReference>
<dbReference type="PANTHER" id="PTHR31672">
    <property type="entry name" value="BNACNNG10540D PROTEIN"/>
    <property type="match status" value="1"/>
</dbReference>
<evidence type="ECO:0000259" key="1">
    <source>
        <dbReference type="PROSITE" id="PS50181"/>
    </source>
</evidence>
<dbReference type="PROSITE" id="PS50181">
    <property type="entry name" value="FBOX"/>
    <property type="match status" value="1"/>
</dbReference>
<dbReference type="InterPro" id="IPR001810">
    <property type="entry name" value="F-box_dom"/>
</dbReference>
<dbReference type="PANTHER" id="PTHR31672:SF13">
    <property type="entry name" value="F-BOX PROTEIN CPR30-LIKE"/>
    <property type="match status" value="1"/>
</dbReference>
<dbReference type="EnsemblPlants" id="KEH23069">
    <property type="protein sequence ID" value="KEH23069"/>
    <property type="gene ID" value="MTR_7g066010"/>
</dbReference>
<evidence type="ECO:0000313" key="3">
    <source>
        <dbReference type="EnsemblPlants" id="KEH23069"/>
    </source>
</evidence>
<dbReference type="InterPro" id="IPR036047">
    <property type="entry name" value="F-box-like_dom_sf"/>
</dbReference>
<dbReference type="Gene3D" id="1.20.1280.50">
    <property type="match status" value="1"/>
</dbReference>
<dbReference type="InterPro" id="IPR013187">
    <property type="entry name" value="F-box-assoc_dom_typ3"/>
</dbReference>
<keyword evidence="4" id="KW-1185">Reference proteome</keyword>
<dbReference type="AlphaFoldDB" id="A0A072TZW9"/>
<evidence type="ECO:0000313" key="2">
    <source>
        <dbReference type="EMBL" id="KEH23069.1"/>
    </source>
</evidence>
<dbReference type="HOGENOM" id="CLU_027176_1_4_1"/>
<evidence type="ECO:0000313" key="4">
    <source>
        <dbReference type="Proteomes" id="UP000002051"/>
    </source>
</evidence>
<feature type="domain" description="F-box" evidence="1">
    <location>
        <begin position="15"/>
        <end position="60"/>
    </location>
</feature>
<gene>
    <name evidence="2" type="ordered locus">MTR_7g066010</name>
</gene>
<reference evidence="2 4" key="1">
    <citation type="journal article" date="2011" name="Nature">
        <title>The Medicago genome provides insight into the evolution of rhizobial symbioses.</title>
        <authorList>
            <person name="Young N.D."/>
            <person name="Debelle F."/>
            <person name="Oldroyd G.E."/>
            <person name="Geurts R."/>
            <person name="Cannon S.B."/>
            <person name="Udvardi M.K."/>
            <person name="Benedito V.A."/>
            <person name="Mayer K.F."/>
            <person name="Gouzy J."/>
            <person name="Schoof H."/>
            <person name="Van de Peer Y."/>
            <person name="Proost S."/>
            <person name="Cook D.R."/>
            <person name="Meyers B.C."/>
            <person name="Spannagl M."/>
            <person name="Cheung F."/>
            <person name="De Mita S."/>
            <person name="Krishnakumar V."/>
            <person name="Gundlach H."/>
            <person name="Zhou S."/>
            <person name="Mudge J."/>
            <person name="Bharti A.K."/>
            <person name="Murray J.D."/>
            <person name="Naoumkina M.A."/>
            <person name="Rosen B."/>
            <person name="Silverstein K.A."/>
            <person name="Tang H."/>
            <person name="Rombauts S."/>
            <person name="Zhao P.X."/>
            <person name="Zhou P."/>
            <person name="Barbe V."/>
            <person name="Bardou P."/>
            <person name="Bechner M."/>
            <person name="Bellec A."/>
            <person name="Berger A."/>
            <person name="Berges H."/>
            <person name="Bidwell S."/>
            <person name="Bisseling T."/>
            <person name="Choisne N."/>
            <person name="Couloux A."/>
            <person name="Denny R."/>
            <person name="Deshpande S."/>
            <person name="Dai X."/>
            <person name="Doyle J.J."/>
            <person name="Dudez A.M."/>
            <person name="Farmer A.D."/>
            <person name="Fouteau S."/>
            <person name="Franken C."/>
            <person name="Gibelin C."/>
            <person name="Gish J."/>
            <person name="Goldstein S."/>
            <person name="Gonzalez A.J."/>
            <person name="Green P.J."/>
            <person name="Hallab A."/>
            <person name="Hartog M."/>
            <person name="Hua A."/>
            <person name="Humphray S.J."/>
            <person name="Jeong D.H."/>
            <person name="Jing Y."/>
            <person name="Jocker A."/>
            <person name="Kenton S.M."/>
            <person name="Kim D.J."/>
            <person name="Klee K."/>
            <person name="Lai H."/>
            <person name="Lang C."/>
            <person name="Lin S."/>
            <person name="Macmil S.L."/>
            <person name="Magdelenat G."/>
            <person name="Matthews L."/>
            <person name="McCorrison J."/>
            <person name="Monaghan E.L."/>
            <person name="Mun J.H."/>
            <person name="Najar F.Z."/>
            <person name="Nicholson C."/>
            <person name="Noirot C."/>
            <person name="O'Bleness M."/>
            <person name="Paule C.R."/>
            <person name="Poulain J."/>
            <person name="Prion F."/>
            <person name="Qin B."/>
            <person name="Qu C."/>
            <person name="Retzel E.F."/>
            <person name="Riddle C."/>
            <person name="Sallet E."/>
            <person name="Samain S."/>
            <person name="Samson N."/>
            <person name="Sanders I."/>
            <person name="Saurat O."/>
            <person name="Scarpelli C."/>
            <person name="Schiex T."/>
            <person name="Segurens B."/>
            <person name="Severin A.J."/>
            <person name="Sherrier D.J."/>
            <person name="Shi R."/>
            <person name="Sims S."/>
            <person name="Singer S.R."/>
            <person name="Sinharoy S."/>
            <person name="Sterck L."/>
            <person name="Viollet A."/>
            <person name="Wang B.B."/>
            <person name="Wang K."/>
            <person name="Wang M."/>
            <person name="Wang X."/>
            <person name="Warfsmann J."/>
            <person name="Weissenbach J."/>
            <person name="White D.D."/>
            <person name="White J.D."/>
            <person name="Wiley G.B."/>
            <person name="Wincker P."/>
            <person name="Xing Y."/>
            <person name="Yang L."/>
            <person name="Yao Z."/>
            <person name="Ying F."/>
            <person name="Zhai J."/>
            <person name="Zhou L."/>
            <person name="Zuber A."/>
            <person name="Denarie J."/>
            <person name="Dixon R.A."/>
            <person name="May G.D."/>
            <person name="Schwartz D.C."/>
            <person name="Rogers J."/>
            <person name="Quetier F."/>
            <person name="Town C.D."/>
            <person name="Roe B.A."/>
        </authorList>
    </citation>
    <scope>NUCLEOTIDE SEQUENCE [LARGE SCALE GENOMIC DNA]</scope>
    <source>
        <strain evidence="2">A17</strain>
        <strain evidence="3 4">cv. Jemalong A17</strain>
    </source>
</reference>
<name>A0A072TZW9_MEDTR</name>
<dbReference type="STRING" id="3880.A0A072TZW9"/>
<reference evidence="3" key="3">
    <citation type="submission" date="2015-04" db="UniProtKB">
        <authorList>
            <consortium name="EnsemblPlants"/>
        </authorList>
    </citation>
    <scope>IDENTIFICATION</scope>
    <source>
        <strain evidence="3">cv. Jemalong A17</strain>
    </source>
</reference>
<protein>
    <submittedName>
        <fullName evidence="2">F-box protein interaction domain protein</fullName>
    </submittedName>
</protein>
<dbReference type="Proteomes" id="UP000002051">
    <property type="component" value="Unassembled WGS sequence"/>
</dbReference>
<accession>A0A072TZW9</accession>
<reference evidence="2 4" key="2">
    <citation type="journal article" date="2014" name="BMC Genomics">
        <title>An improved genome release (version Mt4.0) for the model legume Medicago truncatula.</title>
        <authorList>
            <person name="Tang H."/>
            <person name="Krishnakumar V."/>
            <person name="Bidwell S."/>
            <person name="Rosen B."/>
            <person name="Chan A."/>
            <person name="Zhou S."/>
            <person name="Gentzbittel L."/>
            <person name="Childs K.L."/>
            <person name="Yandell M."/>
            <person name="Gundlach H."/>
            <person name="Mayer K.F."/>
            <person name="Schwartz D.C."/>
            <person name="Town C.D."/>
        </authorList>
    </citation>
    <scope>GENOME REANNOTATION</scope>
    <source>
        <strain evidence="2">A17</strain>
        <strain evidence="3 4">cv. Jemalong A17</strain>
    </source>
</reference>
<dbReference type="InterPro" id="IPR050796">
    <property type="entry name" value="SCF_F-box_component"/>
</dbReference>
<organism evidence="2 4">
    <name type="scientific">Medicago truncatula</name>
    <name type="common">Barrel medic</name>
    <name type="synonym">Medicago tribuloides</name>
    <dbReference type="NCBI Taxonomy" id="3880"/>
    <lineage>
        <taxon>Eukaryota</taxon>
        <taxon>Viridiplantae</taxon>
        <taxon>Streptophyta</taxon>
        <taxon>Embryophyta</taxon>
        <taxon>Tracheophyta</taxon>
        <taxon>Spermatophyta</taxon>
        <taxon>Magnoliopsida</taxon>
        <taxon>eudicotyledons</taxon>
        <taxon>Gunneridae</taxon>
        <taxon>Pentapetalae</taxon>
        <taxon>rosids</taxon>
        <taxon>fabids</taxon>
        <taxon>Fabales</taxon>
        <taxon>Fabaceae</taxon>
        <taxon>Papilionoideae</taxon>
        <taxon>50 kb inversion clade</taxon>
        <taxon>NPAAA clade</taxon>
        <taxon>Hologalegina</taxon>
        <taxon>IRL clade</taxon>
        <taxon>Trifolieae</taxon>
        <taxon>Medicago</taxon>
    </lineage>
</organism>
<dbReference type="SMART" id="SM00256">
    <property type="entry name" value="FBOX"/>
    <property type="match status" value="1"/>
</dbReference>
<dbReference type="Pfam" id="PF00646">
    <property type="entry name" value="F-box"/>
    <property type="match status" value="1"/>
</dbReference>
<dbReference type="Pfam" id="PF08268">
    <property type="entry name" value="FBA_3"/>
    <property type="match status" value="1"/>
</dbReference>